<name>A0A0C2SD43_AMAMK</name>
<evidence type="ECO:0000313" key="3">
    <source>
        <dbReference type="Proteomes" id="UP000054549"/>
    </source>
</evidence>
<dbReference type="InParanoid" id="A0A0C2SD43"/>
<protein>
    <submittedName>
        <fullName evidence="2">Uncharacterized protein</fullName>
    </submittedName>
</protein>
<dbReference type="EMBL" id="KN818291">
    <property type="protein sequence ID" value="KIL60920.1"/>
    <property type="molecule type" value="Genomic_DNA"/>
</dbReference>
<feature type="region of interest" description="Disordered" evidence="1">
    <location>
        <begin position="70"/>
        <end position="128"/>
    </location>
</feature>
<dbReference type="HOGENOM" id="CLU_1964711_0_0_1"/>
<reference evidence="2 3" key="1">
    <citation type="submission" date="2014-04" db="EMBL/GenBank/DDBJ databases">
        <title>Evolutionary Origins and Diversification of the Mycorrhizal Mutualists.</title>
        <authorList>
            <consortium name="DOE Joint Genome Institute"/>
            <consortium name="Mycorrhizal Genomics Consortium"/>
            <person name="Kohler A."/>
            <person name="Kuo A."/>
            <person name="Nagy L.G."/>
            <person name="Floudas D."/>
            <person name="Copeland A."/>
            <person name="Barry K.W."/>
            <person name="Cichocki N."/>
            <person name="Veneault-Fourrey C."/>
            <person name="LaButti K."/>
            <person name="Lindquist E.A."/>
            <person name="Lipzen A."/>
            <person name="Lundell T."/>
            <person name="Morin E."/>
            <person name="Murat C."/>
            <person name="Riley R."/>
            <person name="Ohm R."/>
            <person name="Sun H."/>
            <person name="Tunlid A."/>
            <person name="Henrissat B."/>
            <person name="Grigoriev I.V."/>
            <person name="Hibbett D.S."/>
            <person name="Martin F."/>
        </authorList>
    </citation>
    <scope>NUCLEOTIDE SEQUENCE [LARGE SCALE GENOMIC DNA]</scope>
    <source>
        <strain evidence="2 3">Koide BX008</strain>
    </source>
</reference>
<gene>
    <name evidence="2" type="ORF">M378DRAFT_13837</name>
</gene>
<keyword evidence="3" id="KW-1185">Reference proteome</keyword>
<feature type="compositionally biased region" description="Basic and acidic residues" evidence="1">
    <location>
        <begin position="108"/>
        <end position="117"/>
    </location>
</feature>
<sequence length="128" mass="14410">MSSSKTPTFGIHNPSPIKKRNVKKTNKFVVSSLHEARRAELFSKLQELHYHENSEPNDIILGREEPLEDNCARDSDVPEYPMDIDESENDQAHLDDHDGLVAMSDDADVPHDREATNRTKCVAPNTAS</sequence>
<accession>A0A0C2SD43</accession>
<feature type="region of interest" description="Disordered" evidence="1">
    <location>
        <begin position="1"/>
        <end position="20"/>
    </location>
</feature>
<organism evidence="2 3">
    <name type="scientific">Amanita muscaria (strain Koide BX008)</name>
    <dbReference type="NCBI Taxonomy" id="946122"/>
    <lineage>
        <taxon>Eukaryota</taxon>
        <taxon>Fungi</taxon>
        <taxon>Dikarya</taxon>
        <taxon>Basidiomycota</taxon>
        <taxon>Agaricomycotina</taxon>
        <taxon>Agaricomycetes</taxon>
        <taxon>Agaricomycetidae</taxon>
        <taxon>Agaricales</taxon>
        <taxon>Pluteineae</taxon>
        <taxon>Amanitaceae</taxon>
        <taxon>Amanita</taxon>
    </lineage>
</organism>
<proteinExistence type="predicted"/>
<evidence type="ECO:0000313" key="2">
    <source>
        <dbReference type="EMBL" id="KIL60920.1"/>
    </source>
</evidence>
<feature type="compositionally biased region" description="Basic and acidic residues" evidence="1">
    <location>
        <begin position="90"/>
        <end position="99"/>
    </location>
</feature>
<dbReference type="Proteomes" id="UP000054549">
    <property type="component" value="Unassembled WGS sequence"/>
</dbReference>
<dbReference type="AlphaFoldDB" id="A0A0C2SD43"/>
<evidence type="ECO:0000256" key="1">
    <source>
        <dbReference type="SAM" id="MobiDB-lite"/>
    </source>
</evidence>
<feature type="non-terminal residue" evidence="2">
    <location>
        <position position="128"/>
    </location>
</feature>